<dbReference type="Proteomes" id="UP001165498">
    <property type="component" value="Unassembled WGS sequence"/>
</dbReference>
<comment type="caution">
    <text evidence="1">The sequence shown here is derived from an EMBL/GenBank/DDBJ whole genome shotgun (WGS) entry which is preliminary data.</text>
</comment>
<sequence>MSEDQKRPPKYPLGTTAPSLVDQVRRLVDWHEFLIAPESGNYPVPASLACAWEKLEECYQYDGRTSIQRGSELQRLSETPLSTLFYFIEGGFYPPPELLIVLSDCWHAYVAAAGSLTLEEAFLGKPKKRAGNFASRKKSAFRLFRIQITYDQLVRAGQTPIGAAEAVSAQLGGKPDADSILRMMRKARRRPPSADE</sequence>
<dbReference type="EMBL" id="JANFQO010000005">
    <property type="protein sequence ID" value="MCQ4164456.1"/>
    <property type="molecule type" value="Genomic_DNA"/>
</dbReference>
<proteinExistence type="predicted"/>
<evidence type="ECO:0000313" key="1">
    <source>
        <dbReference type="EMBL" id="MCQ4164456.1"/>
    </source>
</evidence>
<name>A0ABT1QQ90_9GAMM</name>
<gene>
    <name evidence="1" type="ORF">NM961_07010</name>
</gene>
<organism evidence="1 2">
    <name type="scientific">Tahibacter harae</name>
    <dbReference type="NCBI Taxonomy" id="2963937"/>
    <lineage>
        <taxon>Bacteria</taxon>
        <taxon>Pseudomonadati</taxon>
        <taxon>Pseudomonadota</taxon>
        <taxon>Gammaproteobacteria</taxon>
        <taxon>Lysobacterales</taxon>
        <taxon>Rhodanobacteraceae</taxon>
        <taxon>Tahibacter</taxon>
    </lineage>
</organism>
<evidence type="ECO:0000313" key="2">
    <source>
        <dbReference type="Proteomes" id="UP001165498"/>
    </source>
</evidence>
<keyword evidence="2" id="KW-1185">Reference proteome</keyword>
<protein>
    <submittedName>
        <fullName evidence="1">Uncharacterized protein</fullName>
    </submittedName>
</protein>
<reference evidence="1" key="1">
    <citation type="submission" date="2022-07" db="EMBL/GenBank/DDBJ databases">
        <title>Tahibacter sp., a new gammaproteobacterium isolated from the silt sample collected at pig farm.</title>
        <authorList>
            <person name="Chen H."/>
        </authorList>
    </citation>
    <scope>NUCLEOTIDE SEQUENCE</scope>
    <source>
        <strain evidence="1">P2K</strain>
    </source>
</reference>
<accession>A0ABT1QQ90</accession>